<keyword evidence="8 11" id="KW-0539">Nucleus</keyword>
<dbReference type="GO" id="GO:0000981">
    <property type="term" value="F:DNA-binding transcription factor activity, RNA polymerase II-specific"/>
    <property type="evidence" value="ECO:0007669"/>
    <property type="project" value="InterPro"/>
</dbReference>
<feature type="compositionally biased region" description="Gly residues" evidence="13">
    <location>
        <begin position="127"/>
        <end position="138"/>
    </location>
</feature>
<dbReference type="PRINTS" id="PR00024">
    <property type="entry name" value="HOMEOBOX"/>
</dbReference>
<proteinExistence type="inferred from homology"/>
<dbReference type="PROSITE" id="PS50071">
    <property type="entry name" value="HOMEOBOX_2"/>
    <property type="match status" value="1"/>
</dbReference>
<sequence length="218" mass="23525">MGDVTKSSGMGVGVGVGVGVGMGVGAMQFPHLPQRRKRRVLFTQQQVHELERRFKQQKYLSAPEREHLAALIHLTPTQVKIWFQNHRYKCKRQAKEKAMAEQNAQNQSASSPRRVAVPVLVKDGKPCGSGGGNEGSRGGPSAALASPAPHMTAASSPHGSHHAASSVPHHSVVGVNHVITSSQSLQHCSYSRTGAQQSMQQQQQPQCGAYLPFQGRAW</sequence>
<keyword evidence="5 11" id="KW-0238">DNA-binding</keyword>
<evidence type="ECO:0000256" key="11">
    <source>
        <dbReference type="PROSITE-ProRule" id="PRU00108"/>
    </source>
</evidence>
<dbReference type="InterPro" id="IPR009057">
    <property type="entry name" value="Homeodomain-like_sf"/>
</dbReference>
<dbReference type="OrthoDB" id="3137333at2759"/>
<dbReference type="InterPro" id="IPR020479">
    <property type="entry name" value="HD_metazoa"/>
</dbReference>
<reference evidence="16 17" key="1">
    <citation type="submission" date="2014-07" db="EMBL/GenBank/DDBJ databases">
        <title>Genomic and transcriptomic analysis on Apis cerana provide comprehensive insights into honey bee biology.</title>
        <authorList>
            <person name="Diao Q."/>
            <person name="Sun L."/>
            <person name="Zheng H."/>
            <person name="Zheng H."/>
            <person name="Xu S."/>
            <person name="Wang S."/>
            <person name="Zeng Z."/>
            <person name="Hu F."/>
            <person name="Su S."/>
            <person name="Wu J."/>
        </authorList>
    </citation>
    <scope>NUCLEOTIDE SEQUENCE [LARGE SCALE GENOMIC DNA]</scope>
    <source>
        <tissue evidence="16">Pupae without intestine</tissue>
    </source>
</reference>
<dbReference type="GO" id="GO:0005634">
    <property type="term" value="C:nucleus"/>
    <property type="evidence" value="ECO:0007669"/>
    <property type="project" value="UniProtKB-SubCell"/>
</dbReference>
<dbReference type="PANTHER" id="PTHR24340">
    <property type="entry name" value="HOMEOBOX PROTEIN NKX"/>
    <property type="match status" value="1"/>
</dbReference>
<dbReference type="PROSITE" id="PS00027">
    <property type="entry name" value="HOMEOBOX_1"/>
    <property type="match status" value="1"/>
</dbReference>
<evidence type="ECO:0000256" key="9">
    <source>
        <dbReference type="ARBA" id="ARBA00057950"/>
    </source>
</evidence>
<dbReference type="EMBL" id="KZ288194">
    <property type="protein sequence ID" value="PBC33946.1"/>
    <property type="molecule type" value="Genomic_DNA"/>
</dbReference>
<organism evidence="16 17">
    <name type="scientific">Apis cerana cerana</name>
    <name type="common">Oriental honeybee</name>
    <dbReference type="NCBI Taxonomy" id="94128"/>
    <lineage>
        <taxon>Eukaryota</taxon>
        <taxon>Metazoa</taxon>
        <taxon>Ecdysozoa</taxon>
        <taxon>Arthropoda</taxon>
        <taxon>Hexapoda</taxon>
        <taxon>Insecta</taxon>
        <taxon>Pterygota</taxon>
        <taxon>Neoptera</taxon>
        <taxon>Endopterygota</taxon>
        <taxon>Hymenoptera</taxon>
        <taxon>Apocrita</taxon>
        <taxon>Aculeata</taxon>
        <taxon>Apoidea</taxon>
        <taxon>Anthophila</taxon>
        <taxon>Apidae</taxon>
        <taxon>Apis</taxon>
    </lineage>
</organism>
<keyword evidence="14" id="KW-1133">Transmembrane helix</keyword>
<comment type="similarity">
    <text evidence="2">Belongs to the NK-2 homeobox family.</text>
</comment>
<evidence type="ECO:0000313" key="17">
    <source>
        <dbReference type="Proteomes" id="UP000242457"/>
    </source>
</evidence>
<evidence type="ECO:0000256" key="13">
    <source>
        <dbReference type="SAM" id="MobiDB-lite"/>
    </source>
</evidence>
<dbReference type="InterPro" id="IPR017970">
    <property type="entry name" value="Homeobox_CS"/>
</dbReference>
<keyword evidence="3" id="KW-0217">Developmental protein</keyword>
<evidence type="ECO:0000256" key="4">
    <source>
        <dbReference type="ARBA" id="ARBA00023015"/>
    </source>
</evidence>
<keyword evidence="14" id="KW-0472">Membrane</keyword>
<evidence type="ECO:0000259" key="15">
    <source>
        <dbReference type="PROSITE" id="PS50071"/>
    </source>
</evidence>
<dbReference type="Pfam" id="PF00046">
    <property type="entry name" value="Homeodomain"/>
    <property type="match status" value="1"/>
</dbReference>
<evidence type="ECO:0000256" key="10">
    <source>
        <dbReference type="ARBA" id="ARBA00068167"/>
    </source>
</evidence>
<dbReference type="SUPFAM" id="SSF46689">
    <property type="entry name" value="Homeodomain-like"/>
    <property type="match status" value="1"/>
</dbReference>
<feature type="domain" description="Homeobox" evidence="15">
    <location>
        <begin position="33"/>
        <end position="93"/>
    </location>
</feature>
<dbReference type="Proteomes" id="UP000242457">
    <property type="component" value="Unassembled WGS sequence"/>
</dbReference>
<keyword evidence="14" id="KW-0812">Transmembrane</keyword>
<accession>A0A2A3ERV4</accession>
<evidence type="ECO:0000256" key="8">
    <source>
        <dbReference type="ARBA" id="ARBA00023242"/>
    </source>
</evidence>
<comment type="subcellular location">
    <subcellularLocation>
        <location evidence="1 11 12">Nucleus</location>
    </subcellularLocation>
</comment>
<evidence type="ECO:0000256" key="5">
    <source>
        <dbReference type="ARBA" id="ARBA00023125"/>
    </source>
</evidence>
<keyword evidence="7" id="KW-0804">Transcription</keyword>
<dbReference type="CDD" id="cd00086">
    <property type="entry name" value="homeodomain"/>
    <property type="match status" value="1"/>
</dbReference>
<dbReference type="PANTHER" id="PTHR24340:SF41">
    <property type="entry name" value="MUSCLE-SPECIFIC HOMEOBOX PROTEIN TINMAN-RELATED"/>
    <property type="match status" value="1"/>
</dbReference>
<evidence type="ECO:0000256" key="12">
    <source>
        <dbReference type="RuleBase" id="RU000682"/>
    </source>
</evidence>
<dbReference type="InterPro" id="IPR050394">
    <property type="entry name" value="Homeobox_NK-like"/>
</dbReference>
<feature type="region of interest" description="Disordered" evidence="13">
    <location>
        <begin position="94"/>
        <end position="167"/>
    </location>
</feature>
<evidence type="ECO:0000256" key="14">
    <source>
        <dbReference type="SAM" id="Phobius"/>
    </source>
</evidence>
<evidence type="ECO:0000256" key="7">
    <source>
        <dbReference type="ARBA" id="ARBA00023163"/>
    </source>
</evidence>
<dbReference type="GO" id="GO:0000978">
    <property type="term" value="F:RNA polymerase II cis-regulatory region sequence-specific DNA binding"/>
    <property type="evidence" value="ECO:0007669"/>
    <property type="project" value="TreeGrafter"/>
</dbReference>
<evidence type="ECO:0000256" key="2">
    <source>
        <dbReference type="ARBA" id="ARBA00005661"/>
    </source>
</evidence>
<evidence type="ECO:0000256" key="1">
    <source>
        <dbReference type="ARBA" id="ARBA00004123"/>
    </source>
</evidence>
<protein>
    <recommendedName>
        <fullName evidence="10">Homeobox protein ceh-24</fullName>
    </recommendedName>
</protein>
<comment type="function">
    <text evidence="9">Probable transcriptional regulator that is required in neural development for the normal formation of sublateral cholinergic motor neuron processes. Plays a role in regulating the expression of acetylcholine transporter protein unc-17 in the sublateral processes. In particular, it is required in sublateral motor neurons for a left-right turning behavior that occurs during the lethargus phase of the normal sleep process called 'flipping'. During 'flipping' animals rotate 180 degrees about their longitudinal axis.</text>
</comment>
<evidence type="ECO:0000256" key="6">
    <source>
        <dbReference type="ARBA" id="ARBA00023155"/>
    </source>
</evidence>
<feature type="transmembrane region" description="Helical" evidence="14">
    <location>
        <begin position="12"/>
        <end position="29"/>
    </location>
</feature>
<name>A0A2A3ERV4_APICC</name>
<keyword evidence="17" id="KW-1185">Reference proteome</keyword>
<keyword evidence="4" id="KW-0805">Transcription regulation</keyword>
<dbReference type="AlphaFoldDB" id="A0A2A3ERV4"/>
<dbReference type="Gene3D" id="1.10.10.60">
    <property type="entry name" value="Homeodomain-like"/>
    <property type="match status" value="1"/>
</dbReference>
<dbReference type="FunFam" id="1.10.10.60:FF:000296">
    <property type="entry name" value="Scarecrow, isoform A"/>
    <property type="match status" value="1"/>
</dbReference>
<evidence type="ECO:0000313" key="16">
    <source>
        <dbReference type="EMBL" id="PBC33946.1"/>
    </source>
</evidence>
<dbReference type="STRING" id="94128.A0A2A3ERV4"/>
<dbReference type="GO" id="GO:0030154">
    <property type="term" value="P:cell differentiation"/>
    <property type="evidence" value="ECO:0007669"/>
    <property type="project" value="TreeGrafter"/>
</dbReference>
<dbReference type="SMART" id="SM00389">
    <property type="entry name" value="HOX"/>
    <property type="match status" value="1"/>
</dbReference>
<gene>
    <name evidence="16" type="ORF">APICC_09982</name>
</gene>
<feature type="compositionally biased region" description="Low complexity" evidence="13">
    <location>
        <begin position="139"/>
        <end position="167"/>
    </location>
</feature>
<feature type="compositionally biased region" description="Polar residues" evidence="13">
    <location>
        <begin position="102"/>
        <end position="111"/>
    </location>
</feature>
<keyword evidence="6 11" id="KW-0371">Homeobox</keyword>
<evidence type="ECO:0000256" key="3">
    <source>
        <dbReference type="ARBA" id="ARBA00022473"/>
    </source>
</evidence>
<feature type="DNA-binding region" description="Homeobox" evidence="11">
    <location>
        <begin position="35"/>
        <end position="94"/>
    </location>
</feature>
<dbReference type="InterPro" id="IPR001356">
    <property type="entry name" value="HD"/>
</dbReference>